<dbReference type="AlphaFoldDB" id="A0A6A6S182"/>
<feature type="non-terminal residue" evidence="1">
    <location>
        <position position="161"/>
    </location>
</feature>
<keyword evidence="2" id="KW-1185">Reference proteome</keyword>
<feature type="non-terminal residue" evidence="1">
    <location>
        <position position="1"/>
    </location>
</feature>
<proteinExistence type="predicted"/>
<organism evidence="1 2">
    <name type="scientific">Massarina eburnea CBS 473.64</name>
    <dbReference type="NCBI Taxonomy" id="1395130"/>
    <lineage>
        <taxon>Eukaryota</taxon>
        <taxon>Fungi</taxon>
        <taxon>Dikarya</taxon>
        <taxon>Ascomycota</taxon>
        <taxon>Pezizomycotina</taxon>
        <taxon>Dothideomycetes</taxon>
        <taxon>Pleosporomycetidae</taxon>
        <taxon>Pleosporales</taxon>
        <taxon>Massarineae</taxon>
        <taxon>Massarinaceae</taxon>
        <taxon>Massarina</taxon>
    </lineage>
</organism>
<protein>
    <submittedName>
        <fullName evidence="1">Uncharacterized protein</fullName>
    </submittedName>
</protein>
<dbReference type="OrthoDB" id="3775566at2759"/>
<reference evidence="1" key="1">
    <citation type="journal article" date="2020" name="Stud. Mycol.">
        <title>101 Dothideomycetes genomes: a test case for predicting lifestyles and emergence of pathogens.</title>
        <authorList>
            <person name="Haridas S."/>
            <person name="Albert R."/>
            <person name="Binder M."/>
            <person name="Bloem J."/>
            <person name="Labutti K."/>
            <person name="Salamov A."/>
            <person name="Andreopoulos B."/>
            <person name="Baker S."/>
            <person name="Barry K."/>
            <person name="Bills G."/>
            <person name="Bluhm B."/>
            <person name="Cannon C."/>
            <person name="Castanera R."/>
            <person name="Culley D."/>
            <person name="Daum C."/>
            <person name="Ezra D."/>
            <person name="Gonzalez J."/>
            <person name="Henrissat B."/>
            <person name="Kuo A."/>
            <person name="Liang C."/>
            <person name="Lipzen A."/>
            <person name="Lutzoni F."/>
            <person name="Magnuson J."/>
            <person name="Mondo S."/>
            <person name="Nolan M."/>
            <person name="Ohm R."/>
            <person name="Pangilinan J."/>
            <person name="Park H.-J."/>
            <person name="Ramirez L."/>
            <person name="Alfaro M."/>
            <person name="Sun H."/>
            <person name="Tritt A."/>
            <person name="Yoshinaga Y."/>
            <person name="Zwiers L.-H."/>
            <person name="Turgeon B."/>
            <person name="Goodwin S."/>
            <person name="Spatafora J."/>
            <person name="Crous P."/>
            <person name="Grigoriev I."/>
        </authorList>
    </citation>
    <scope>NUCLEOTIDE SEQUENCE</scope>
    <source>
        <strain evidence="1">CBS 473.64</strain>
    </source>
</reference>
<accession>A0A6A6S182</accession>
<dbReference type="Proteomes" id="UP000799753">
    <property type="component" value="Unassembled WGS sequence"/>
</dbReference>
<evidence type="ECO:0000313" key="2">
    <source>
        <dbReference type="Proteomes" id="UP000799753"/>
    </source>
</evidence>
<sequence>NFTGTGNIFVLNSSDVRTATPDSKVGCIDADGKFINPESNDVCGVFTLLKGYPYTLSSPNGNCTWNDKTQEANTESTYGSGDHGWHCFSPYEGKVGESLYTIKGFPYTFLCNGDVNCFYDAKKIPASGSTDRVSLWPFRWGSQQLGITPGHVQLQLLWNKL</sequence>
<evidence type="ECO:0000313" key="1">
    <source>
        <dbReference type="EMBL" id="KAF2640821.1"/>
    </source>
</evidence>
<dbReference type="EMBL" id="MU006784">
    <property type="protein sequence ID" value="KAF2640821.1"/>
    <property type="molecule type" value="Genomic_DNA"/>
</dbReference>
<name>A0A6A6S182_9PLEO</name>
<gene>
    <name evidence="1" type="ORF">P280DRAFT_367209</name>
</gene>